<dbReference type="EMBL" id="ML996225">
    <property type="protein sequence ID" value="KAF2730120.1"/>
    <property type="molecule type" value="Genomic_DNA"/>
</dbReference>
<evidence type="ECO:0000256" key="2">
    <source>
        <dbReference type="SAM" id="Phobius"/>
    </source>
</evidence>
<feature type="region of interest" description="Disordered" evidence="1">
    <location>
        <begin position="140"/>
        <end position="168"/>
    </location>
</feature>
<feature type="transmembrane region" description="Helical" evidence="2">
    <location>
        <begin position="40"/>
        <end position="60"/>
    </location>
</feature>
<evidence type="ECO:0000313" key="4">
    <source>
        <dbReference type="EMBL" id="KAF2730120.1"/>
    </source>
</evidence>
<accession>A0A9P4QR33</accession>
<evidence type="ECO:0000256" key="1">
    <source>
        <dbReference type="SAM" id="MobiDB-lite"/>
    </source>
</evidence>
<evidence type="ECO:0000313" key="5">
    <source>
        <dbReference type="Proteomes" id="UP000799444"/>
    </source>
</evidence>
<keyword evidence="2" id="KW-0812">Transmembrane</keyword>
<keyword evidence="3" id="KW-0732">Signal</keyword>
<keyword evidence="2" id="KW-1133">Transmembrane helix</keyword>
<proteinExistence type="predicted"/>
<reference evidence="4" key="1">
    <citation type="journal article" date="2020" name="Stud. Mycol.">
        <title>101 Dothideomycetes genomes: a test case for predicting lifestyles and emergence of pathogens.</title>
        <authorList>
            <person name="Haridas S."/>
            <person name="Albert R."/>
            <person name="Binder M."/>
            <person name="Bloem J."/>
            <person name="Labutti K."/>
            <person name="Salamov A."/>
            <person name="Andreopoulos B."/>
            <person name="Baker S."/>
            <person name="Barry K."/>
            <person name="Bills G."/>
            <person name="Bluhm B."/>
            <person name="Cannon C."/>
            <person name="Castanera R."/>
            <person name="Culley D."/>
            <person name="Daum C."/>
            <person name="Ezra D."/>
            <person name="Gonzalez J."/>
            <person name="Henrissat B."/>
            <person name="Kuo A."/>
            <person name="Liang C."/>
            <person name="Lipzen A."/>
            <person name="Lutzoni F."/>
            <person name="Magnuson J."/>
            <person name="Mondo S."/>
            <person name="Nolan M."/>
            <person name="Ohm R."/>
            <person name="Pangilinan J."/>
            <person name="Park H.-J."/>
            <person name="Ramirez L."/>
            <person name="Alfaro M."/>
            <person name="Sun H."/>
            <person name="Tritt A."/>
            <person name="Yoshinaga Y."/>
            <person name="Zwiers L.-H."/>
            <person name="Turgeon B."/>
            <person name="Goodwin S."/>
            <person name="Spatafora J."/>
            <person name="Crous P."/>
            <person name="Grigoriev I."/>
        </authorList>
    </citation>
    <scope>NUCLEOTIDE SEQUENCE</scope>
    <source>
        <strain evidence="4">CBS 125425</strain>
    </source>
</reference>
<feature type="signal peptide" evidence="3">
    <location>
        <begin position="1"/>
        <end position="21"/>
    </location>
</feature>
<dbReference type="Proteomes" id="UP000799444">
    <property type="component" value="Unassembled WGS sequence"/>
</dbReference>
<feature type="compositionally biased region" description="Polar residues" evidence="1">
    <location>
        <begin position="144"/>
        <end position="153"/>
    </location>
</feature>
<keyword evidence="2" id="KW-0472">Membrane</keyword>
<dbReference type="OrthoDB" id="3771823at2759"/>
<protein>
    <submittedName>
        <fullName evidence="4">Uncharacterized protein</fullName>
    </submittedName>
</protein>
<feature type="chain" id="PRO_5040124851" evidence="3">
    <location>
        <begin position="22"/>
        <end position="249"/>
    </location>
</feature>
<sequence length="249" mass="27527">MATQEFLAFLAFLSLLPSASSAPLPTHKLLARSSSPRKIGISFAIAICVIIFAIIVFYLGMQRGRTGTWFCWRSPTTPSSPPLNPRKLLISPPIPILSKADLHADLDKDIDVDEKAPIELSPVEARLTRLELPAESHVFEMGSNRGSKASNADNRPGVQSPHRGEAPRVRRRSWLNLRHGMERSEQESCVKGKKISLYEMEGSPVDVADAPPVPELRMPSYPERAREGRWSGLEHVRRMFAGGNSVGRG</sequence>
<keyword evidence="5" id="KW-1185">Reference proteome</keyword>
<gene>
    <name evidence="4" type="ORF">EJ04DRAFT_527220</name>
</gene>
<comment type="caution">
    <text evidence="4">The sequence shown here is derived from an EMBL/GenBank/DDBJ whole genome shotgun (WGS) entry which is preliminary data.</text>
</comment>
<organism evidence="4 5">
    <name type="scientific">Polyplosphaeria fusca</name>
    <dbReference type="NCBI Taxonomy" id="682080"/>
    <lineage>
        <taxon>Eukaryota</taxon>
        <taxon>Fungi</taxon>
        <taxon>Dikarya</taxon>
        <taxon>Ascomycota</taxon>
        <taxon>Pezizomycotina</taxon>
        <taxon>Dothideomycetes</taxon>
        <taxon>Pleosporomycetidae</taxon>
        <taxon>Pleosporales</taxon>
        <taxon>Tetraplosphaeriaceae</taxon>
        <taxon>Polyplosphaeria</taxon>
    </lineage>
</organism>
<dbReference type="AlphaFoldDB" id="A0A9P4QR33"/>
<name>A0A9P4QR33_9PLEO</name>
<evidence type="ECO:0000256" key="3">
    <source>
        <dbReference type="SAM" id="SignalP"/>
    </source>
</evidence>